<organism evidence="1 2">
    <name type="scientific">Dermatophagoides pteronyssinus</name>
    <name type="common">European house dust mite</name>
    <dbReference type="NCBI Taxonomy" id="6956"/>
    <lineage>
        <taxon>Eukaryota</taxon>
        <taxon>Metazoa</taxon>
        <taxon>Ecdysozoa</taxon>
        <taxon>Arthropoda</taxon>
        <taxon>Chelicerata</taxon>
        <taxon>Arachnida</taxon>
        <taxon>Acari</taxon>
        <taxon>Acariformes</taxon>
        <taxon>Sarcoptiformes</taxon>
        <taxon>Astigmata</taxon>
        <taxon>Psoroptidia</taxon>
        <taxon>Analgoidea</taxon>
        <taxon>Pyroglyphidae</taxon>
        <taxon>Dermatophagoidinae</taxon>
        <taxon>Dermatophagoides</taxon>
    </lineage>
</organism>
<evidence type="ECO:0000313" key="2">
    <source>
        <dbReference type="Proteomes" id="UP000887458"/>
    </source>
</evidence>
<dbReference type="EMBL" id="NJHN03000041">
    <property type="protein sequence ID" value="KAH9421373.1"/>
    <property type="molecule type" value="Genomic_DNA"/>
</dbReference>
<comment type="caution">
    <text evidence="1">The sequence shown here is derived from an EMBL/GenBank/DDBJ whole genome shotgun (WGS) entry which is preliminary data.</text>
</comment>
<gene>
    <name evidence="1" type="ORF">DERP_010510</name>
</gene>
<proteinExistence type="predicted"/>
<sequence length="75" mass="9058">MNFRNKNLQNDISIMNHYYTEDRLFVWQMILSIYAKCCLCSCLMNEFASDILQIMSLRMIMCTILLKSYEKKEEE</sequence>
<dbReference type="Proteomes" id="UP000887458">
    <property type="component" value="Unassembled WGS sequence"/>
</dbReference>
<reference evidence="1 2" key="1">
    <citation type="journal article" date="2018" name="J. Allergy Clin. Immunol.">
        <title>High-quality assembly of Dermatophagoides pteronyssinus genome and transcriptome reveals a wide range of novel allergens.</title>
        <authorList>
            <person name="Liu X.Y."/>
            <person name="Yang K.Y."/>
            <person name="Wang M.Q."/>
            <person name="Kwok J.S."/>
            <person name="Zeng X."/>
            <person name="Yang Z."/>
            <person name="Xiao X.J."/>
            <person name="Lau C.P."/>
            <person name="Li Y."/>
            <person name="Huang Z.M."/>
            <person name="Ba J.G."/>
            <person name="Yim A.K."/>
            <person name="Ouyang C.Y."/>
            <person name="Ngai S.M."/>
            <person name="Chan T.F."/>
            <person name="Leung E.L."/>
            <person name="Liu L."/>
            <person name="Liu Z.G."/>
            <person name="Tsui S.K."/>
        </authorList>
    </citation>
    <scope>NUCLEOTIDE SEQUENCE [LARGE SCALE GENOMIC DNA]</scope>
    <source>
        <strain evidence="1">Derp</strain>
    </source>
</reference>
<reference evidence="1 2" key="2">
    <citation type="journal article" date="2022" name="Mol. Biol. Evol.">
        <title>Comparative Genomics Reveals Insights into the Divergent Evolution of Astigmatic Mites and Household Pest Adaptations.</title>
        <authorList>
            <person name="Xiong Q."/>
            <person name="Wan A.T."/>
            <person name="Liu X."/>
            <person name="Fung C.S."/>
            <person name="Xiao X."/>
            <person name="Malainual N."/>
            <person name="Hou J."/>
            <person name="Wang L."/>
            <person name="Wang M."/>
            <person name="Yang K.Y."/>
            <person name="Cui Y."/>
            <person name="Leung E.L."/>
            <person name="Nong W."/>
            <person name="Shin S.K."/>
            <person name="Au S.W."/>
            <person name="Jeong K.Y."/>
            <person name="Chew F.T."/>
            <person name="Hui J.H."/>
            <person name="Leung T.F."/>
            <person name="Tungtrongchitr A."/>
            <person name="Zhong N."/>
            <person name="Liu Z."/>
            <person name="Tsui S.K."/>
        </authorList>
    </citation>
    <scope>NUCLEOTIDE SEQUENCE [LARGE SCALE GENOMIC DNA]</scope>
    <source>
        <strain evidence="1">Derp</strain>
    </source>
</reference>
<evidence type="ECO:0000313" key="1">
    <source>
        <dbReference type="EMBL" id="KAH9421373.1"/>
    </source>
</evidence>
<protein>
    <submittedName>
        <fullName evidence="1">Uncharacterized protein</fullName>
    </submittedName>
</protein>
<name>A0ABQ8JFK3_DERPT</name>
<keyword evidence="2" id="KW-1185">Reference proteome</keyword>
<accession>A0ABQ8JFK3</accession>